<dbReference type="PRINTS" id="PR00111">
    <property type="entry name" value="ABHYDROLASE"/>
</dbReference>
<dbReference type="PRINTS" id="PR00412">
    <property type="entry name" value="EPOXHYDRLASE"/>
</dbReference>
<evidence type="ECO:0000313" key="2">
    <source>
        <dbReference type="EMBL" id="VAW00244.1"/>
    </source>
</evidence>
<reference evidence="2" key="1">
    <citation type="submission" date="2018-06" db="EMBL/GenBank/DDBJ databases">
        <authorList>
            <person name="Zhirakovskaya E."/>
        </authorList>
    </citation>
    <scope>NUCLEOTIDE SEQUENCE</scope>
</reference>
<dbReference type="InterPro" id="IPR000073">
    <property type="entry name" value="AB_hydrolase_1"/>
</dbReference>
<dbReference type="InterPro" id="IPR029058">
    <property type="entry name" value="AB_hydrolase_fold"/>
</dbReference>
<dbReference type="InterPro" id="IPR050266">
    <property type="entry name" value="AB_hydrolase_sf"/>
</dbReference>
<gene>
    <name evidence="2" type="ORF">MNBD_ACTINO02-1458</name>
</gene>
<dbReference type="Pfam" id="PF00561">
    <property type="entry name" value="Abhydrolase_1"/>
    <property type="match status" value="1"/>
</dbReference>
<evidence type="ECO:0000259" key="1">
    <source>
        <dbReference type="Pfam" id="PF00561"/>
    </source>
</evidence>
<name>A0A3B0SUQ9_9ZZZZ</name>
<accession>A0A3B0SUQ9</accession>
<proteinExistence type="predicted"/>
<organism evidence="2">
    <name type="scientific">hydrothermal vent metagenome</name>
    <dbReference type="NCBI Taxonomy" id="652676"/>
    <lineage>
        <taxon>unclassified sequences</taxon>
        <taxon>metagenomes</taxon>
        <taxon>ecological metagenomes</taxon>
    </lineage>
</organism>
<sequence>MEFVDTERGRFAIRREGSGPTALFLHGFPLDATMWLDQITGLEGLGERIAMDLRGNGHSEPTHHDIADIDMHADDVVAVIEALGVLKVDLVGFSMGGYVALSIAQRYPERLRSLVLIDSKADADSDAAKANRTNAAVRATLQGREALAQEMIEVLLSPSASLLAKARLRTMVEACSFETIVASQAGMAKRPARTKTVAGLDVPFLAVVGEHDGVTPPELSIAMADAAPDGMSVVIPGAGHMAPIEKPRVVNDILRDWLKKVR</sequence>
<dbReference type="Gene3D" id="3.40.50.1820">
    <property type="entry name" value="alpha/beta hydrolase"/>
    <property type="match status" value="1"/>
</dbReference>
<feature type="domain" description="AB hydrolase-1" evidence="1">
    <location>
        <begin position="23"/>
        <end position="247"/>
    </location>
</feature>
<protein>
    <recommendedName>
        <fullName evidence="1">AB hydrolase-1 domain-containing protein</fullName>
    </recommendedName>
</protein>
<dbReference type="GO" id="GO:0003824">
    <property type="term" value="F:catalytic activity"/>
    <property type="evidence" value="ECO:0007669"/>
    <property type="project" value="InterPro"/>
</dbReference>
<dbReference type="EMBL" id="UOEK01000183">
    <property type="protein sequence ID" value="VAW00244.1"/>
    <property type="molecule type" value="Genomic_DNA"/>
</dbReference>
<dbReference type="AlphaFoldDB" id="A0A3B0SUQ9"/>
<dbReference type="SUPFAM" id="SSF53474">
    <property type="entry name" value="alpha/beta-Hydrolases"/>
    <property type="match status" value="1"/>
</dbReference>
<dbReference type="InterPro" id="IPR000639">
    <property type="entry name" value="Epox_hydrolase-like"/>
</dbReference>
<dbReference type="PANTHER" id="PTHR43798">
    <property type="entry name" value="MONOACYLGLYCEROL LIPASE"/>
    <property type="match status" value="1"/>
</dbReference>